<evidence type="ECO:0000256" key="7">
    <source>
        <dbReference type="ARBA" id="ARBA00022839"/>
    </source>
</evidence>
<evidence type="ECO:0000256" key="8">
    <source>
        <dbReference type="ARBA" id="ARBA00022840"/>
    </source>
</evidence>
<dbReference type="InterPro" id="IPR014017">
    <property type="entry name" value="DNA_helicase_UvrD-like_C"/>
</dbReference>
<keyword evidence="10" id="KW-0234">DNA repair</keyword>
<comment type="catalytic activity">
    <reaction evidence="14">
        <text>ATP + H2O = ADP + phosphate + H(+)</text>
        <dbReference type="Rhea" id="RHEA:13065"/>
        <dbReference type="ChEBI" id="CHEBI:15377"/>
        <dbReference type="ChEBI" id="CHEBI:15378"/>
        <dbReference type="ChEBI" id="CHEBI:30616"/>
        <dbReference type="ChEBI" id="CHEBI:43474"/>
        <dbReference type="ChEBI" id="CHEBI:456216"/>
        <dbReference type="EC" id="5.6.2.4"/>
    </reaction>
</comment>
<dbReference type="Pfam" id="PF13361">
    <property type="entry name" value="UvrD_C"/>
    <property type="match status" value="1"/>
</dbReference>
<evidence type="ECO:0000256" key="13">
    <source>
        <dbReference type="ARBA" id="ARBA00034808"/>
    </source>
</evidence>
<proteinExistence type="inferred from homology"/>
<dbReference type="GO" id="GO:0000725">
    <property type="term" value="P:recombinational repair"/>
    <property type="evidence" value="ECO:0007669"/>
    <property type="project" value="TreeGrafter"/>
</dbReference>
<dbReference type="GO" id="GO:0005524">
    <property type="term" value="F:ATP binding"/>
    <property type="evidence" value="ECO:0007669"/>
    <property type="project" value="UniProtKB-UniRule"/>
</dbReference>
<evidence type="ECO:0000256" key="16">
    <source>
        <dbReference type="SAM" id="MobiDB-lite"/>
    </source>
</evidence>
<dbReference type="EMBL" id="PKGO01000001">
    <property type="protein sequence ID" value="PKY71192.1"/>
    <property type="molecule type" value="Genomic_DNA"/>
</dbReference>
<evidence type="ECO:0000256" key="12">
    <source>
        <dbReference type="ARBA" id="ARBA00034617"/>
    </source>
</evidence>
<dbReference type="InterPro" id="IPR011604">
    <property type="entry name" value="PDDEXK-like_dom_sf"/>
</dbReference>
<keyword evidence="6 15" id="KW-0347">Helicase</keyword>
<feature type="region of interest" description="Disordered" evidence="16">
    <location>
        <begin position="451"/>
        <end position="471"/>
    </location>
</feature>
<feature type="domain" description="UvrD-like helicase ATP-binding" evidence="17">
    <location>
        <begin position="39"/>
        <end position="423"/>
    </location>
</feature>
<dbReference type="InterPro" id="IPR000212">
    <property type="entry name" value="DNA_helicase_UvrD/REP"/>
</dbReference>
<evidence type="ECO:0000259" key="18">
    <source>
        <dbReference type="PROSITE" id="PS51217"/>
    </source>
</evidence>
<dbReference type="Proteomes" id="UP000242755">
    <property type="component" value="Unassembled WGS sequence"/>
</dbReference>
<dbReference type="PANTHER" id="PTHR11070:SF55">
    <property type="entry name" value="DNA 3'-5' HELICASE"/>
    <property type="match status" value="1"/>
</dbReference>
<dbReference type="GO" id="GO:0004527">
    <property type="term" value="F:exonuclease activity"/>
    <property type="evidence" value="ECO:0007669"/>
    <property type="project" value="UniProtKB-KW"/>
</dbReference>
<sequence>MPRCSDRRGRIVNCKPPFYSAEDLAQIVGTPLKDGTKPMPTDEQKKIIESPVDEPAVVVAGAGSGKTAVIAQRVLWLVANRYVAKDRILALTFTRKAVGELAKRINGFISAFEAYEAAKGRPCERGEDSERDPLDALFGPTVQTYNSYASALVSEYGLSIGIEDGTTILDDAEAIQEFGSLVDQAADADIPAGKSRATVIKDTLHLASQIDEHLKTSDEVVEYLDASLADAVSSDNLTEHAKAVRRKRIPKEEKEALAARLERLAAEAAGMRTLSPEFIDRAVAAVQEAGTSELIESLLRKKQYAVLAGRWKDHKGETGRMQFSDQVASAYKIMTADEQARREERGRWDIILLDEYQDTSDSQFKLLQTLFAGKAVTAVGDYRQSIYGWRGASAGSLRDFPEMFRFNGQPAQEYSLSISFRNAQLILDAANAVSAKLTAISATSAKQLEHKSRAAKGTQAVPEPDEASSGTVTICTTSGSTDIQYGLDQYRDLALWMKERTGTRAVLVRARKSIGPIADALRAADVPYAIVGSRGSLDNPYTADAVAALASAVDITASTEVMRLLSGPQAALGAKDIRALNRFCRLRSEGLEEDAVPTLIECIDEFADDVTSADLAEQAGLSAVAISRLQSLARRLRAVRRSASSPVDALRAAIRVFNLDLDIEALPNSEPHRRAIDSLKAMAQNYGAQHPSAAAADFLAWLTVAEESEALEAAAEEADPDSVQIMTIHASKGLEFSAVAIPDNTVGDLPTLPRSTKAWLAGAELPYPLRGDRQHLVDLDTTRQNLSTAKDMKELFAGSLGEQIKADHEAEERRLAYVAVTRAETHLWLGASAMTSRTKPNTPSPFLEEIAEALGREVALPEAADPSARPTTSVVWPPVVAEQTCRQRVELIAEYRSASGTELRDLESMPDIGGLARSAQAFLEPEPHSSPAELSRLSTTALVDFVGDREEFDRQRSRPMPQEPSSAAALGTEFHAWVENRFGQSSLLELADYTPRRLGDRDKARLEQLKKRFEASEFAERTPAAVELPFELKVGPKVISGKIDAVFDTGTVLEVVDWKTGSAPYSEREMADRAIQLSMYAHAVARMPQFAGREVSAAFYFLGSDTVVRFSAAGADSSERTLLSWEQLEAAVSG</sequence>
<dbReference type="CDD" id="cd17932">
    <property type="entry name" value="DEXQc_UvrD"/>
    <property type="match status" value="1"/>
</dbReference>
<evidence type="ECO:0000256" key="10">
    <source>
        <dbReference type="ARBA" id="ARBA00023204"/>
    </source>
</evidence>
<dbReference type="InterPro" id="IPR038726">
    <property type="entry name" value="PDDEXK_AddAB-type"/>
</dbReference>
<accession>A0A2I1IJA2</accession>
<dbReference type="GO" id="GO:0043138">
    <property type="term" value="F:3'-5' DNA helicase activity"/>
    <property type="evidence" value="ECO:0007669"/>
    <property type="project" value="UniProtKB-EC"/>
</dbReference>
<dbReference type="GO" id="GO:0003677">
    <property type="term" value="F:DNA binding"/>
    <property type="evidence" value="ECO:0007669"/>
    <property type="project" value="UniProtKB-KW"/>
</dbReference>
<dbReference type="PROSITE" id="PS51198">
    <property type="entry name" value="UVRD_HELICASE_ATP_BIND"/>
    <property type="match status" value="1"/>
</dbReference>
<evidence type="ECO:0000256" key="9">
    <source>
        <dbReference type="ARBA" id="ARBA00023125"/>
    </source>
</evidence>
<keyword evidence="11" id="KW-0413">Isomerase</keyword>
<dbReference type="InterPro" id="IPR011335">
    <property type="entry name" value="Restrct_endonuc-II-like"/>
</dbReference>
<keyword evidence="4" id="KW-0227">DNA damage</keyword>
<dbReference type="Gene3D" id="3.40.50.300">
    <property type="entry name" value="P-loop containing nucleotide triphosphate hydrolases"/>
    <property type="match status" value="3"/>
</dbReference>
<feature type="domain" description="UvrD-like helicase C-terminal" evidence="18">
    <location>
        <begin position="424"/>
        <end position="733"/>
    </location>
</feature>
<name>A0A2I1IJA2_9MICO</name>
<dbReference type="InterPro" id="IPR014016">
    <property type="entry name" value="UvrD-like_ATP-bd"/>
</dbReference>
<dbReference type="AlphaFoldDB" id="A0A2I1IJA2"/>
<dbReference type="InterPro" id="IPR027417">
    <property type="entry name" value="P-loop_NTPase"/>
</dbReference>
<dbReference type="GO" id="GO:0005829">
    <property type="term" value="C:cytosol"/>
    <property type="evidence" value="ECO:0007669"/>
    <property type="project" value="TreeGrafter"/>
</dbReference>
<evidence type="ECO:0000256" key="5">
    <source>
        <dbReference type="ARBA" id="ARBA00022801"/>
    </source>
</evidence>
<keyword evidence="8 15" id="KW-0067">ATP-binding</keyword>
<dbReference type="PROSITE" id="PS51217">
    <property type="entry name" value="UVRD_HELICASE_CTER"/>
    <property type="match status" value="1"/>
</dbReference>
<dbReference type="InterPro" id="IPR013986">
    <property type="entry name" value="DExx_box_DNA_helicase_dom_sf"/>
</dbReference>
<evidence type="ECO:0000256" key="14">
    <source>
        <dbReference type="ARBA" id="ARBA00048988"/>
    </source>
</evidence>
<evidence type="ECO:0000256" key="4">
    <source>
        <dbReference type="ARBA" id="ARBA00022763"/>
    </source>
</evidence>
<dbReference type="Gene3D" id="3.90.320.10">
    <property type="match status" value="1"/>
</dbReference>
<keyword evidence="7" id="KW-0269">Exonuclease</keyword>
<evidence type="ECO:0000256" key="6">
    <source>
        <dbReference type="ARBA" id="ARBA00022806"/>
    </source>
</evidence>
<evidence type="ECO:0000259" key="17">
    <source>
        <dbReference type="PROSITE" id="PS51198"/>
    </source>
</evidence>
<dbReference type="Gene3D" id="1.10.10.160">
    <property type="match status" value="1"/>
</dbReference>
<comment type="catalytic activity">
    <reaction evidence="12">
        <text>Couples ATP hydrolysis with the unwinding of duplex DNA by translocating in the 3'-5' direction.</text>
        <dbReference type="EC" id="5.6.2.4"/>
    </reaction>
</comment>
<dbReference type="EC" id="5.6.2.4" evidence="13"/>
<evidence type="ECO:0000256" key="3">
    <source>
        <dbReference type="ARBA" id="ARBA00022741"/>
    </source>
</evidence>
<keyword evidence="3 15" id="KW-0547">Nucleotide-binding</keyword>
<dbReference type="Pfam" id="PF12705">
    <property type="entry name" value="PDDEXK_1"/>
    <property type="match status" value="1"/>
</dbReference>
<comment type="caution">
    <text evidence="19">The sequence shown here is derived from an EMBL/GenBank/DDBJ whole genome shotgun (WGS) entry which is preliminary data.</text>
</comment>
<evidence type="ECO:0000256" key="15">
    <source>
        <dbReference type="PROSITE-ProRule" id="PRU00560"/>
    </source>
</evidence>
<reference evidence="19 20" key="1">
    <citation type="submission" date="2017-12" db="EMBL/GenBank/DDBJ databases">
        <title>Phylogenetic diversity of female urinary microbiome.</title>
        <authorList>
            <person name="Thomas-White K."/>
            <person name="Wolfe A.J."/>
        </authorList>
    </citation>
    <scope>NUCLEOTIDE SEQUENCE [LARGE SCALE GENOMIC DNA]</scope>
    <source>
        <strain evidence="19 20">UMB0426</strain>
    </source>
</reference>
<evidence type="ECO:0000256" key="1">
    <source>
        <dbReference type="ARBA" id="ARBA00009922"/>
    </source>
</evidence>
<dbReference type="SUPFAM" id="SSF52540">
    <property type="entry name" value="P-loop containing nucleoside triphosphate hydrolases"/>
    <property type="match status" value="1"/>
</dbReference>
<keyword evidence="5 15" id="KW-0378">Hydrolase</keyword>
<comment type="similarity">
    <text evidence="1">Belongs to the helicase family. UvrD subfamily.</text>
</comment>
<dbReference type="SUPFAM" id="SSF52980">
    <property type="entry name" value="Restriction endonuclease-like"/>
    <property type="match status" value="1"/>
</dbReference>
<dbReference type="Gene3D" id="1.10.486.10">
    <property type="entry name" value="PCRA, domain 4"/>
    <property type="match status" value="1"/>
</dbReference>
<keyword evidence="9" id="KW-0238">DNA-binding</keyword>
<dbReference type="GO" id="GO:0033202">
    <property type="term" value="C:DNA helicase complex"/>
    <property type="evidence" value="ECO:0007669"/>
    <property type="project" value="TreeGrafter"/>
</dbReference>
<dbReference type="STRING" id="1176165.GCA_001584405_01842"/>
<feature type="binding site" evidence="15">
    <location>
        <begin position="60"/>
        <end position="67"/>
    </location>
    <ligand>
        <name>ATP</name>
        <dbReference type="ChEBI" id="CHEBI:30616"/>
    </ligand>
</feature>
<evidence type="ECO:0000256" key="2">
    <source>
        <dbReference type="ARBA" id="ARBA00022722"/>
    </source>
</evidence>
<dbReference type="PANTHER" id="PTHR11070">
    <property type="entry name" value="UVRD / RECB / PCRA DNA HELICASE FAMILY MEMBER"/>
    <property type="match status" value="1"/>
</dbReference>
<dbReference type="Pfam" id="PF00580">
    <property type="entry name" value="UvrD-helicase"/>
    <property type="match status" value="1"/>
</dbReference>
<evidence type="ECO:0000313" key="19">
    <source>
        <dbReference type="EMBL" id="PKY71192.1"/>
    </source>
</evidence>
<evidence type="ECO:0000256" key="11">
    <source>
        <dbReference type="ARBA" id="ARBA00023235"/>
    </source>
</evidence>
<keyword evidence="2" id="KW-0540">Nuclease</keyword>
<protein>
    <recommendedName>
        <fullName evidence="13">DNA 3'-5' helicase</fullName>
        <ecNumber evidence="13">5.6.2.4</ecNumber>
    </recommendedName>
</protein>
<gene>
    <name evidence="19" type="ORF">CYJ40_00475</name>
</gene>
<organism evidence="19 20">
    <name type="scientific">Brevibacterium ravenspurgense</name>
    <dbReference type="NCBI Taxonomy" id="479117"/>
    <lineage>
        <taxon>Bacteria</taxon>
        <taxon>Bacillati</taxon>
        <taxon>Actinomycetota</taxon>
        <taxon>Actinomycetes</taxon>
        <taxon>Micrococcales</taxon>
        <taxon>Brevibacteriaceae</taxon>
        <taxon>Brevibacterium</taxon>
    </lineage>
</organism>
<evidence type="ECO:0000313" key="20">
    <source>
        <dbReference type="Proteomes" id="UP000242755"/>
    </source>
</evidence>